<dbReference type="PATRIC" id="fig|66876.3.peg.1932"/>
<sequence length="409" mass="46520">MSSDPWGRVDETGTVYVRTADGEKVVGSWQAGTPEEALAYFERKYEGLVVEIGLLERRVRTTDLSAKDATTAIDHLRQQVDEHHAVGDLEALRKRLDKLVETVESRREERKAQKARQSDEARQAKEKLVIEAEELAASEQWRAAGERLRALVDTWKGLPRLDRKADDELWHRFSHARSAFSKRRKAHFASLDAQREEARKTKEKLVAEAESLSNSTDWGATAARYRELMADWKAAGRAQREHEDDLWNRFRGAQDIFFQARGEVFAERDAEQRENLTRKEELAVEAEKLLPVSDLKTARSAFRSINERWEAIGHVPRDARPKIEGRMHAVERAIQEAEEAEWRRTNPEARARAAGLTGQLQDAVDKLEKQIETARAAGNTAKADKLGRELEGRKALLDQALKGLEEFGG</sequence>
<organism evidence="2 3">
    <name type="scientific">Streptomyces chattanoogensis</name>
    <dbReference type="NCBI Taxonomy" id="66876"/>
    <lineage>
        <taxon>Bacteria</taxon>
        <taxon>Bacillati</taxon>
        <taxon>Actinomycetota</taxon>
        <taxon>Actinomycetes</taxon>
        <taxon>Kitasatosporales</taxon>
        <taxon>Streptomycetaceae</taxon>
        <taxon>Streptomyces</taxon>
    </lineage>
</organism>
<dbReference type="Pfam" id="PF03993">
    <property type="entry name" value="DUF349"/>
    <property type="match status" value="3"/>
</dbReference>
<evidence type="ECO:0000313" key="2">
    <source>
        <dbReference type="EMBL" id="KPC65139.1"/>
    </source>
</evidence>
<comment type="caution">
    <text evidence="2">The sequence shown here is derived from an EMBL/GenBank/DDBJ whole genome shotgun (WGS) entry which is preliminary data.</text>
</comment>
<feature type="coiled-coil region" evidence="1">
    <location>
        <begin position="89"/>
        <end position="138"/>
    </location>
</feature>
<feature type="coiled-coil region" evidence="1">
    <location>
        <begin position="320"/>
        <end position="384"/>
    </location>
</feature>
<name>A0A0N0H289_9ACTN</name>
<dbReference type="AlphaFoldDB" id="A0A0N0H289"/>
<gene>
    <name evidence="2" type="ORF">ADL29_08875</name>
</gene>
<accession>A0A0N0H289</accession>
<dbReference type="Proteomes" id="UP000037982">
    <property type="component" value="Unassembled WGS sequence"/>
</dbReference>
<keyword evidence="1" id="KW-0175">Coiled coil</keyword>
<dbReference type="EMBL" id="LGKG01000057">
    <property type="protein sequence ID" value="KPC65139.1"/>
    <property type="molecule type" value="Genomic_DNA"/>
</dbReference>
<evidence type="ECO:0000313" key="3">
    <source>
        <dbReference type="Proteomes" id="UP000037982"/>
    </source>
</evidence>
<evidence type="ECO:0000256" key="1">
    <source>
        <dbReference type="SAM" id="Coils"/>
    </source>
</evidence>
<proteinExistence type="predicted"/>
<dbReference type="RefSeq" id="WP_046929006.1">
    <property type="nucleotide sequence ID" value="NZ_JBIAXE010000008.1"/>
</dbReference>
<keyword evidence="3" id="KW-1185">Reference proteome</keyword>
<protein>
    <submittedName>
        <fullName evidence="2">DNA repair protein</fullName>
    </submittedName>
</protein>
<feature type="coiled-coil region" evidence="1">
    <location>
        <begin position="188"/>
        <end position="215"/>
    </location>
</feature>
<reference evidence="3" key="1">
    <citation type="submission" date="2015-07" db="EMBL/GenBank/DDBJ databases">
        <authorList>
            <person name="Ju K.-S."/>
            <person name="Doroghazi J.R."/>
            <person name="Metcalf W.W."/>
        </authorList>
    </citation>
    <scope>NUCLEOTIDE SEQUENCE [LARGE SCALE GENOMIC DNA]</scope>
    <source>
        <strain evidence="3">NRRL ISP-5002</strain>
    </source>
</reference>
<dbReference type="InterPro" id="IPR007139">
    <property type="entry name" value="DUF349"/>
</dbReference>